<evidence type="ECO:0000313" key="2">
    <source>
        <dbReference type="Proteomes" id="UP000198534"/>
    </source>
</evidence>
<protein>
    <recommendedName>
        <fullName evidence="3">DUF1292 domain-containing protein</fullName>
    </recommendedName>
</protein>
<sequence length="103" mass="11895">MDDWDRDSIPKKLDQLESEFGQELILSDEDGAVPESHHHILRELDIGGRHYAVLRSSDVKQSNASLYRVTGSETDRRMDHVEDETEWNTVVDAIEEMLHFDEG</sequence>
<dbReference type="AlphaFoldDB" id="A0A1H2VAT0"/>
<dbReference type="STRING" id="1048340.SAMN05444487_10544"/>
<gene>
    <name evidence="1" type="ORF">SAMN05444487_10544</name>
</gene>
<reference evidence="1 2" key="1">
    <citation type="submission" date="2016-10" db="EMBL/GenBank/DDBJ databases">
        <authorList>
            <person name="de Groot N.N."/>
        </authorList>
    </citation>
    <scope>NUCLEOTIDE SEQUENCE [LARGE SCALE GENOMIC DNA]</scope>
    <source>
        <strain evidence="1 2">DSM 45610</strain>
    </source>
</reference>
<dbReference type="InterPro" id="IPR009711">
    <property type="entry name" value="UPF0473"/>
</dbReference>
<dbReference type="Pfam" id="PF06949">
    <property type="entry name" value="DUF1292"/>
    <property type="match status" value="1"/>
</dbReference>
<accession>A0A1H2VAT0</accession>
<name>A0A1H2VAT0_9BACL</name>
<keyword evidence="2" id="KW-1185">Reference proteome</keyword>
<organism evidence="1 2">
    <name type="scientific">Marininema mesophilum</name>
    <dbReference type="NCBI Taxonomy" id="1048340"/>
    <lineage>
        <taxon>Bacteria</taxon>
        <taxon>Bacillati</taxon>
        <taxon>Bacillota</taxon>
        <taxon>Bacilli</taxon>
        <taxon>Bacillales</taxon>
        <taxon>Thermoactinomycetaceae</taxon>
        <taxon>Marininema</taxon>
    </lineage>
</organism>
<evidence type="ECO:0000313" key="1">
    <source>
        <dbReference type="EMBL" id="SDW65403.1"/>
    </source>
</evidence>
<proteinExistence type="predicted"/>
<dbReference type="RefSeq" id="WP_091737918.1">
    <property type="nucleotide sequence ID" value="NZ_FNNQ01000005.1"/>
</dbReference>
<dbReference type="EMBL" id="FNNQ01000005">
    <property type="protein sequence ID" value="SDW65403.1"/>
    <property type="molecule type" value="Genomic_DNA"/>
</dbReference>
<evidence type="ECO:0008006" key="3">
    <source>
        <dbReference type="Google" id="ProtNLM"/>
    </source>
</evidence>
<dbReference type="Proteomes" id="UP000198534">
    <property type="component" value="Unassembled WGS sequence"/>
</dbReference>
<dbReference type="OrthoDB" id="2990381at2"/>